<keyword evidence="1" id="KW-1133">Transmembrane helix</keyword>
<evidence type="ECO:0000256" key="1">
    <source>
        <dbReference type="SAM" id="Phobius"/>
    </source>
</evidence>
<comment type="caution">
    <text evidence="2">The sequence shown here is derived from an EMBL/GenBank/DDBJ whole genome shotgun (WGS) entry which is preliminary data.</text>
</comment>
<dbReference type="Proteomes" id="UP000887458">
    <property type="component" value="Unassembled WGS sequence"/>
</dbReference>
<sequence length="98" mass="11463">MSIKIDVVDINNDDYDVTKRSKKLKTKSSTTKLSICKKFCFFTLIFSIIHTLILILMLTFCFDFLIKIVHLTPGTRHHNDTNKNIFELIESVVFVMNY</sequence>
<keyword evidence="1" id="KW-0812">Transmembrane</keyword>
<dbReference type="EMBL" id="NJHN03000059">
    <property type="protein sequence ID" value="KAH9419403.1"/>
    <property type="molecule type" value="Genomic_DNA"/>
</dbReference>
<evidence type="ECO:0000313" key="3">
    <source>
        <dbReference type="Proteomes" id="UP000887458"/>
    </source>
</evidence>
<reference evidence="2 3" key="2">
    <citation type="journal article" date="2022" name="Mol. Biol. Evol.">
        <title>Comparative Genomics Reveals Insights into the Divergent Evolution of Astigmatic Mites and Household Pest Adaptations.</title>
        <authorList>
            <person name="Xiong Q."/>
            <person name="Wan A.T."/>
            <person name="Liu X."/>
            <person name="Fung C.S."/>
            <person name="Xiao X."/>
            <person name="Malainual N."/>
            <person name="Hou J."/>
            <person name="Wang L."/>
            <person name="Wang M."/>
            <person name="Yang K.Y."/>
            <person name="Cui Y."/>
            <person name="Leung E.L."/>
            <person name="Nong W."/>
            <person name="Shin S.K."/>
            <person name="Au S.W."/>
            <person name="Jeong K.Y."/>
            <person name="Chew F.T."/>
            <person name="Hui J.H."/>
            <person name="Leung T.F."/>
            <person name="Tungtrongchitr A."/>
            <person name="Zhong N."/>
            <person name="Liu Z."/>
            <person name="Tsui S.K."/>
        </authorList>
    </citation>
    <scope>NUCLEOTIDE SEQUENCE [LARGE SCALE GENOMIC DNA]</scope>
    <source>
        <strain evidence="2">Derp</strain>
    </source>
</reference>
<organism evidence="2 3">
    <name type="scientific">Dermatophagoides pteronyssinus</name>
    <name type="common">European house dust mite</name>
    <dbReference type="NCBI Taxonomy" id="6956"/>
    <lineage>
        <taxon>Eukaryota</taxon>
        <taxon>Metazoa</taxon>
        <taxon>Ecdysozoa</taxon>
        <taxon>Arthropoda</taxon>
        <taxon>Chelicerata</taxon>
        <taxon>Arachnida</taxon>
        <taxon>Acari</taxon>
        <taxon>Acariformes</taxon>
        <taxon>Sarcoptiformes</taxon>
        <taxon>Astigmata</taxon>
        <taxon>Psoroptidia</taxon>
        <taxon>Analgoidea</taxon>
        <taxon>Pyroglyphidae</taxon>
        <taxon>Dermatophagoidinae</taxon>
        <taxon>Dermatophagoides</taxon>
    </lineage>
</organism>
<protein>
    <submittedName>
        <fullName evidence="2">Uncharacterized protein</fullName>
    </submittedName>
</protein>
<proteinExistence type="predicted"/>
<name>A0ABQ8JAI5_DERPT</name>
<keyword evidence="3" id="KW-1185">Reference proteome</keyword>
<keyword evidence="1" id="KW-0472">Membrane</keyword>
<feature type="transmembrane region" description="Helical" evidence="1">
    <location>
        <begin position="39"/>
        <end position="66"/>
    </location>
</feature>
<accession>A0ABQ8JAI5</accession>
<evidence type="ECO:0000313" key="2">
    <source>
        <dbReference type="EMBL" id="KAH9419403.1"/>
    </source>
</evidence>
<gene>
    <name evidence="2" type="ORF">DERP_010615</name>
</gene>
<reference evidence="2 3" key="1">
    <citation type="journal article" date="2018" name="J. Allergy Clin. Immunol.">
        <title>High-quality assembly of Dermatophagoides pteronyssinus genome and transcriptome reveals a wide range of novel allergens.</title>
        <authorList>
            <person name="Liu X.Y."/>
            <person name="Yang K.Y."/>
            <person name="Wang M.Q."/>
            <person name="Kwok J.S."/>
            <person name="Zeng X."/>
            <person name="Yang Z."/>
            <person name="Xiao X.J."/>
            <person name="Lau C.P."/>
            <person name="Li Y."/>
            <person name="Huang Z.M."/>
            <person name="Ba J.G."/>
            <person name="Yim A.K."/>
            <person name="Ouyang C.Y."/>
            <person name="Ngai S.M."/>
            <person name="Chan T.F."/>
            <person name="Leung E.L."/>
            <person name="Liu L."/>
            <person name="Liu Z.G."/>
            <person name="Tsui S.K."/>
        </authorList>
    </citation>
    <scope>NUCLEOTIDE SEQUENCE [LARGE SCALE GENOMIC DNA]</scope>
    <source>
        <strain evidence="2">Derp</strain>
    </source>
</reference>